<dbReference type="STRING" id="286115.A0A507D727"/>
<dbReference type="SUPFAM" id="SSF50978">
    <property type="entry name" value="WD40 repeat-like"/>
    <property type="match status" value="1"/>
</dbReference>
<accession>A0A507D727</accession>
<feature type="repeat" description="WD" evidence="5">
    <location>
        <begin position="138"/>
        <end position="172"/>
    </location>
</feature>
<feature type="domain" description="WDHD1/CFT4 helical bundle" evidence="9">
    <location>
        <begin position="726"/>
        <end position="826"/>
    </location>
</feature>
<dbReference type="GO" id="GO:0043596">
    <property type="term" value="C:nuclear replication fork"/>
    <property type="evidence" value="ECO:0007669"/>
    <property type="project" value="TreeGrafter"/>
</dbReference>
<organism evidence="11 12">
    <name type="scientific">Synchytrium endobioticum</name>
    <dbReference type="NCBI Taxonomy" id="286115"/>
    <lineage>
        <taxon>Eukaryota</taxon>
        <taxon>Fungi</taxon>
        <taxon>Fungi incertae sedis</taxon>
        <taxon>Chytridiomycota</taxon>
        <taxon>Chytridiomycota incertae sedis</taxon>
        <taxon>Chytridiomycetes</taxon>
        <taxon>Synchytriales</taxon>
        <taxon>Synchytriaceae</taxon>
        <taxon>Synchytrium</taxon>
    </lineage>
</organism>
<dbReference type="InterPro" id="IPR048591">
    <property type="entry name" value="WDHD1/CFT4_hel"/>
</dbReference>
<feature type="region of interest" description="Disordered" evidence="7">
    <location>
        <begin position="945"/>
        <end position="965"/>
    </location>
</feature>
<feature type="domain" description="WDHD1/CFT4 second beta-propeller" evidence="8">
    <location>
        <begin position="437"/>
        <end position="718"/>
    </location>
</feature>
<evidence type="ECO:0000256" key="2">
    <source>
        <dbReference type="ARBA" id="ARBA00022574"/>
    </source>
</evidence>
<dbReference type="PROSITE" id="PS00678">
    <property type="entry name" value="WD_REPEATS_1"/>
    <property type="match status" value="2"/>
</dbReference>
<comment type="subcellular location">
    <subcellularLocation>
        <location evidence="1">Nucleus</location>
    </subcellularLocation>
</comment>
<keyword evidence="2 5" id="KW-0853">WD repeat</keyword>
<keyword evidence="3" id="KW-0677">Repeat</keyword>
<feature type="coiled-coil region" evidence="6">
    <location>
        <begin position="743"/>
        <end position="772"/>
    </location>
</feature>
<feature type="repeat" description="WD" evidence="5">
    <location>
        <begin position="232"/>
        <end position="273"/>
    </location>
</feature>
<feature type="region of interest" description="Disordered" evidence="7">
    <location>
        <begin position="308"/>
        <end position="376"/>
    </location>
</feature>
<evidence type="ECO:0000256" key="1">
    <source>
        <dbReference type="ARBA" id="ARBA00004123"/>
    </source>
</evidence>
<feature type="compositionally biased region" description="Basic and acidic residues" evidence="7">
    <location>
        <begin position="878"/>
        <end position="891"/>
    </location>
</feature>
<gene>
    <name evidence="11" type="ORF">SeMB42_g03443</name>
</gene>
<evidence type="ECO:0000256" key="6">
    <source>
        <dbReference type="SAM" id="Coils"/>
    </source>
</evidence>
<dbReference type="Gene3D" id="2.130.10.10">
    <property type="entry name" value="YVTN repeat-like/Quinoprotein amine dehydrogenase"/>
    <property type="match status" value="2"/>
</dbReference>
<feature type="region of interest" description="Disordered" evidence="7">
    <location>
        <begin position="996"/>
        <end position="1075"/>
    </location>
</feature>
<dbReference type="AlphaFoldDB" id="A0A507D727"/>
<keyword evidence="4" id="KW-0539">Nucleus</keyword>
<evidence type="ECO:0000256" key="7">
    <source>
        <dbReference type="SAM" id="MobiDB-lite"/>
    </source>
</evidence>
<reference evidence="11 12" key="1">
    <citation type="journal article" date="2019" name="Sci. Rep.">
        <title>Comparative genomics of chytrid fungi reveal insights into the obligate biotrophic and pathogenic lifestyle of Synchytrium endobioticum.</title>
        <authorList>
            <person name="van de Vossenberg B.T.L.H."/>
            <person name="Warris S."/>
            <person name="Nguyen H.D.T."/>
            <person name="van Gent-Pelzer M.P.E."/>
            <person name="Joly D.L."/>
            <person name="van de Geest H.C."/>
            <person name="Bonants P.J.M."/>
            <person name="Smith D.S."/>
            <person name="Levesque C.A."/>
            <person name="van der Lee T.A.J."/>
        </authorList>
    </citation>
    <scope>NUCLEOTIDE SEQUENCE [LARGE SCALE GENOMIC DNA]</scope>
    <source>
        <strain evidence="11 12">MB42</strain>
    </source>
</reference>
<name>A0A507D727_9FUNG</name>
<dbReference type="Pfam" id="PF20946">
    <property type="entry name" value="Ctf4_C"/>
    <property type="match status" value="1"/>
</dbReference>
<evidence type="ECO:0000259" key="10">
    <source>
        <dbReference type="Pfam" id="PF24817"/>
    </source>
</evidence>
<dbReference type="VEuPathDB" id="FungiDB:SeMB42_g03443"/>
<dbReference type="PROSITE" id="PS50082">
    <property type="entry name" value="WD_REPEATS_2"/>
    <property type="match status" value="2"/>
</dbReference>
<evidence type="ECO:0000256" key="5">
    <source>
        <dbReference type="PROSITE-ProRule" id="PRU00221"/>
    </source>
</evidence>
<dbReference type="InterPro" id="IPR015943">
    <property type="entry name" value="WD40/YVTN_repeat-like_dom_sf"/>
</dbReference>
<feature type="domain" description="WDHD1 first WD40" evidence="10">
    <location>
        <begin position="11"/>
        <end position="302"/>
    </location>
</feature>
<dbReference type="GO" id="GO:0006281">
    <property type="term" value="P:DNA repair"/>
    <property type="evidence" value="ECO:0007669"/>
    <property type="project" value="TreeGrafter"/>
</dbReference>
<dbReference type="InterPro" id="IPR036322">
    <property type="entry name" value="WD40_repeat_dom_sf"/>
</dbReference>
<dbReference type="PANTHER" id="PTHR19932">
    <property type="entry name" value="WD REPEAT AND HMG-BOX DNA BINDING PROTEIN"/>
    <property type="match status" value="1"/>
</dbReference>
<protein>
    <submittedName>
        <fullName evidence="11">Uncharacterized protein</fullName>
    </submittedName>
</protein>
<dbReference type="InterPro" id="IPR019775">
    <property type="entry name" value="WD40_repeat_CS"/>
</dbReference>
<dbReference type="GO" id="GO:0003682">
    <property type="term" value="F:chromatin binding"/>
    <property type="evidence" value="ECO:0007669"/>
    <property type="project" value="TreeGrafter"/>
</dbReference>
<evidence type="ECO:0000256" key="3">
    <source>
        <dbReference type="ARBA" id="ARBA00022737"/>
    </source>
</evidence>
<feature type="compositionally biased region" description="Pro residues" evidence="7">
    <location>
        <begin position="1064"/>
        <end position="1075"/>
    </location>
</feature>
<dbReference type="GO" id="GO:0000278">
    <property type="term" value="P:mitotic cell cycle"/>
    <property type="evidence" value="ECO:0007669"/>
    <property type="project" value="TreeGrafter"/>
</dbReference>
<dbReference type="InterPro" id="IPR057646">
    <property type="entry name" value="WD40_WDHD1_1st"/>
</dbReference>
<dbReference type="InterPro" id="IPR022100">
    <property type="entry name" value="WDHD1/CFT4_beta-prop_2nd"/>
</dbReference>
<dbReference type="PANTHER" id="PTHR19932:SF10">
    <property type="entry name" value="WD REPEAT AND HMG-BOX DNA-BINDING PROTEIN 1"/>
    <property type="match status" value="1"/>
</dbReference>
<dbReference type="EMBL" id="QEAN01000122">
    <property type="protein sequence ID" value="TPX47127.1"/>
    <property type="molecule type" value="Genomic_DNA"/>
</dbReference>
<feature type="compositionally biased region" description="Polar residues" evidence="7">
    <location>
        <begin position="868"/>
        <end position="877"/>
    </location>
</feature>
<evidence type="ECO:0000259" key="8">
    <source>
        <dbReference type="Pfam" id="PF12341"/>
    </source>
</evidence>
<dbReference type="PROSITE" id="PS50294">
    <property type="entry name" value="WD_REPEATS_REGION"/>
    <property type="match status" value="2"/>
</dbReference>
<dbReference type="SMART" id="SM00320">
    <property type="entry name" value="WD40"/>
    <property type="match status" value="6"/>
</dbReference>
<keyword evidence="6" id="KW-0175">Coiled coil</keyword>
<feature type="compositionally biased region" description="Basic and acidic residues" evidence="7">
    <location>
        <begin position="343"/>
        <end position="357"/>
    </location>
</feature>
<sequence>MVAFKDIHSSYAHSRGHTVLAYTPENIITGGSDGFIHVFTTAANDGRPLDKSPTLIQRHTQAVTCISVEGDVIASASEDKTSCSFSLRSGGYEKTITQCHEPVRCVTLAKDGKKCAVASDSTTIRLVNMEDTLDVAPMEGHVSLVRSLAIDPKGHYLASAGINGHVHVWDIRPEEPKCLEILKDISSPGEFVKGFFCTPSWHPNGSVFAIPGIDGDIEIIERDTWKRIFTLQKGHHTGVTCLAWSPNGSYILSTSVDYQIIIWNVDSRVAIVTETHEAPITGLAWHPTINALAFTDVRGELNFWEEPVPTKYPHPARPTHRGVAKPARTANGPSKAANSGSKPVEDAVKTARSDTAKSNKPASHPDSLEDLGAEDLGDDDFVIDDDGAGYVHDISTREGMRKYHMHAEKQLGERMGLHRYQYPLIDATSNPGIEPQEAFQPGATPIKGGRKYLAFNTRGVIYSVEQTVHSTVYVEFHDKGQRSFHFQDYSNYTLGCLGDRGALFAAETQNSLPSKIEYRSFDSWGTKQDWMFLCSPLENVKALALTDHGAAVATDSNYLRFVSNSGIQTAVKCLDGPIVSMSGFRDFLFVVYHAGVLLNKDQRLAYQVYDLSLNRRIADKLLLLSPAAELEWIGFSEAGLPATYDSVGILRMLDISDDLDWIPFLDTRISKSLTKTDESYWPIGVTDTNLLCVILKGAERHPHFPKPLIHEIPLQIPLLSLDLQSGQLEERYLRASLLAKHHRNEAERKVELATSENELQKVRLEMDKILLQLIQAACAAERMSRALDLCTMLHLPKSVEGALKLAVHHHMPALAERMNLVKEAKMIKQQEEEDELYNRQSPRSMKLDVLSLETESNKKHDWIPPSKVKQQQQSNSHSHGERAGLRSDKVKRNMTVVADDHDIRDTDVDQGERSRAQSNCEASCELAGRPVAENVVEKTIHRNPFAVSQAPPDNGTRITKSNLKVKNAPPPVAGALFAAINEVAANGQICKDETTTASKKRKGVIGKSGFGGKEGDDDTNEKKRKKISVPTKNASITAFLNADAGKPKINNVEFIPKPADEEQAPPPSPPLALSQ</sequence>
<feature type="region of interest" description="Disordered" evidence="7">
    <location>
        <begin position="855"/>
        <end position="893"/>
    </location>
</feature>
<evidence type="ECO:0000256" key="4">
    <source>
        <dbReference type="ARBA" id="ARBA00023242"/>
    </source>
</evidence>
<dbReference type="Pfam" id="PF24817">
    <property type="entry name" value="WD40_WDHD1_1st"/>
    <property type="match status" value="1"/>
</dbReference>
<dbReference type="Proteomes" id="UP000317494">
    <property type="component" value="Unassembled WGS sequence"/>
</dbReference>
<evidence type="ECO:0000313" key="11">
    <source>
        <dbReference type="EMBL" id="TPX47127.1"/>
    </source>
</evidence>
<evidence type="ECO:0000313" key="12">
    <source>
        <dbReference type="Proteomes" id="UP000317494"/>
    </source>
</evidence>
<evidence type="ECO:0000259" key="9">
    <source>
        <dbReference type="Pfam" id="PF20946"/>
    </source>
</evidence>
<dbReference type="GO" id="GO:0006261">
    <property type="term" value="P:DNA-templated DNA replication"/>
    <property type="evidence" value="ECO:0007669"/>
    <property type="project" value="TreeGrafter"/>
</dbReference>
<dbReference type="InterPro" id="IPR001680">
    <property type="entry name" value="WD40_rpt"/>
</dbReference>
<proteinExistence type="predicted"/>
<dbReference type="Pfam" id="PF12341">
    <property type="entry name" value="Mcl1_mid"/>
    <property type="match status" value="1"/>
</dbReference>
<keyword evidence="12" id="KW-1185">Reference proteome</keyword>
<comment type="caution">
    <text evidence="11">The sequence shown here is derived from an EMBL/GenBank/DDBJ whole genome shotgun (WGS) entry which is preliminary data.</text>
</comment>